<evidence type="ECO:0000313" key="2">
    <source>
        <dbReference type="Proteomes" id="UP001160148"/>
    </source>
</evidence>
<sequence length="81" mass="8816">MIGHRHHSVYGGWLIECSRRFSTSSSRPKTQVDVMLVKGYSYDHCLGGVHCASLFRFAPGGQCSALAVSRNACTVRPVAGF</sequence>
<keyword evidence="2" id="KW-1185">Reference proteome</keyword>
<proteinExistence type="predicted"/>
<accession>A0AAV0XU37</accession>
<reference evidence="1 2" key="1">
    <citation type="submission" date="2023-01" db="EMBL/GenBank/DDBJ databases">
        <authorList>
            <person name="Whitehead M."/>
        </authorList>
    </citation>
    <scope>NUCLEOTIDE SEQUENCE [LARGE SCALE GENOMIC DNA]</scope>
</reference>
<dbReference type="EMBL" id="CARXXK010000782">
    <property type="protein sequence ID" value="CAI6371169.1"/>
    <property type="molecule type" value="Genomic_DNA"/>
</dbReference>
<dbReference type="Proteomes" id="UP001160148">
    <property type="component" value="Unassembled WGS sequence"/>
</dbReference>
<name>A0AAV0XU37_9HEMI</name>
<protein>
    <submittedName>
        <fullName evidence="1">Uncharacterized protein</fullName>
    </submittedName>
</protein>
<comment type="caution">
    <text evidence="1">The sequence shown here is derived from an EMBL/GenBank/DDBJ whole genome shotgun (WGS) entry which is preliminary data.</text>
</comment>
<organism evidence="1 2">
    <name type="scientific">Macrosiphum euphorbiae</name>
    <name type="common">potato aphid</name>
    <dbReference type="NCBI Taxonomy" id="13131"/>
    <lineage>
        <taxon>Eukaryota</taxon>
        <taxon>Metazoa</taxon>
        <taxon>Ecdysozoa</taxon>
        <taxon>Arthropoda</taxon>
        <taxon>Hexapoda</taxon>
        <taxon>Insecta</taxon>
        <taxon>Pterygota</taxon>
        <taxon>Neoptera</taxon>
        <taxon>Paraneoptera</taxon>
        <taxon>Hemiptera</taxon>
        <taxon>Sternorrhyncha</taxon>
        <taxon>Aphidomorpha</taxon>
        <taxon>Aphidoidea</taxon>
        <taxon>Aphididae</taxon>
        <taxon>Macrosiphini</taxon>
        <taxon>Macrosiphum</taxon>
    </lineage>
</organism>
<evidence type="ECO:0000313" key="1">
    <source>
        <dbReference type="EMBL" id="CAI6371169.1"/>
    </source>
</evidence>
<dbReference type="AlphaFoldDB" id="A0AAV0XU37"/>
<gene>
    <name evidence="1" type="ORF">MEUPH1_LOCUS25205</name>
</gene>